<evidence type="ECO:0000256" key="1">
    <source>
        <dbReference type="SAM" id="Phobius"/>
    </source>
</evidence>
<dbReference type="RefSeq" id="WP_140622718.1">
    <property type="nucleotide sequence ID" value="NZ_VFRQ01000010.1"/>
</dbReference>
<accession>A0A501WAT7</accession>
<feature type="transmembrane region" description="Helical" evidence="1">
    <location>
        <begin position="61"/>
        <end position="80"/>
    </location>
</feature>
<keyword evidence="1" id="KW-0812">Transmembrane</keyword>
<keyword evidence="1" id="KW-1133">Transmembrane helix</keyword>
<proteinExistence type="predicted"/>
<evidence type="ECO:0000313" key="2">
    <source>
        <dbReference type="EMBL" id="TPE42686.1"/>
    </source>
</evidence>
<gene>
    <name evidence="2" type="ORF">FJM65_16620</name>
</gene>
<keyword evidence="3" id="KW-1185">Reference proteome</keyword>
<keyword evidence="1" id="KW-0472">Membrane</keyword>
<feature type="transmembrane region" description="Helical" evidence="1">
    <location>
        <begin position="33"/>
        <end position="54"/>
    </location>
</feature>
<comment type="caution">
    <text evidence="2">The sequence shown here is derived from an EMBL/GenBank/DDBJ whole genome shotgun (WGS) entry which is preliminary data.</text>
</comment>
<name>A0A501WAT7_9BACT</name>
<dbReference type="AlphaFoldDB" id="A0A501WAT7"/>
<dbReference type="Proteomes" id="UP000316727">
    <property type="component" value="Unassembled WGS sequence"/>
</dbReference>
<feature type="transmembrane region" description="Helical" evidence="1">
    <location>
        <begin position="86"/>
        <end position="110"/>
    </location>
</feature>
<feature type="transmembrane region" description="Helical" evidence="1">
    <location>
        <begin position="7"/>
        <end position="27"/>
    </location>
</feature>
<dbReference type="EMBL" id="VFRQ01000010">
    <property type="protein sequence ID" value="TPE42686.1"/>
    <property type="molecule type" value="Genomic_DNA"/>
</dbReference>
<organism evidence="2 3">
    <name type="scientific">Pontibacter mangrovi</name>
    <dbReference type="NCBI Taxonomy" id="2589816"/>
    <lineage>
        <taxon>Bacteria</taxon>
        <taxon>Pseudomonadati</taxon>
        <taxon>Bacteroidota</taxon>
        <taxon>Cytophagia</taxon>
        <taxon>Cytophagales</taxon>
        <taxon>Hymenobacteraceae</taxon>
        <taxon>Pontibacter</taxon>
    </lineage>
</organism>
<evidence type="ECO:0000313" key="3">
    <source>
        <dbReference type="Proteomes" id="UP000316727"/>
    </source>
</evidence>
<protein>
    <submittedName>
        <fullName evidence="2">Uncharacterized protein</fullName>
    </submittedName>
</protein>
<sequence>MGESRMILITVILLIAALITSLSLFIYTTEAGLHYLIIIYDSISLFILGGISYFITNKIPVLKITPVALMVISLVTFIFTVNLGSIAMMLGLVSSSFGVILIMVLVYLVWYNQARNRIANIMKNYLG</sequence>
<reference evidence="2 3" key="1">
    <citation type="submission" date="2019-06" db="EMBL/GenBank/DDBJ databases">
        <title>A novel bacterium of genus Pontibacter, isolated from marine sediment.</title>
        <authorList>
            <person name="Huang H."/>
            <person name="Mo K."/>
            <person name="Hu Y."/>
        </authorList>
    </citation>
    <scope>NUCLEOTIDE SEQUENCE [LARGE SCALE GENOMIC DNA]</scope>
    <source>
        <strain evidence="2 3">HB172049</strain>
    </source>
</reference>